<dbReference type="GO" id="GO:0005829">
    <property type="term" value="C:cytosol"/>
    <property type="evidence" value="ECO:0007669"/>
    <property type="project" value="TreeGrafter"/>
</dbReference>
<dbReference type="PANTHER" id="PTHR33221:SF4">
    <property type="entry name" value="HTH-TYPE TRANSCRIPTIONAL REPRESSOR NSRR"/>
    <property type="match status" value="1"/>
</dbReference>
<dbReference type="InterPro" id="IPR036388">
    <property type="entry name" value="WH-like_DNA-bd_sf"/>
</dbReference>
<dbReference type="InterPro" id="IPR000944">
    <property type="entry name" value="Tscrpt_reg_Rrf2"/>
</dbReference>
<dbReference type="PANTHER" id="PTHR33221">
    <property type="entry name" value="WINGED HELIX-TURN-HELIX TRANSCRIPTIONAL REGULATOR, RRF2 FAMILY"/>
    <property type="match status" value="1"/>
</dbReference>
<dbReference type="SUPFAM" id="SSF46785">
    <property type="entry name" value="Winged helix' DNA-binding domain"/>
    <property type="match status" value="1"/>
</dbReference>
<dbReference type="STRING" id="1177755.A7A08_01256"/>
<dbReference type="InterPro" id="IPR030489">
    <property type="entry name" value="TR_Rrf2-type_CS"/>
</dbReference>
<name>A0A1E2S0R7_9HYPH</name>
<organism evidence="2 3">
    <name type="scientific">Methyloligella halotolerans</name>
    <dbReference type="NCBI Taxonomy" id="1177755"/>
    <lineage>
        <taxon>Bacteria</taxon>
        <taxon>Pseudomonadati</taxon>
        <taxon>Pseudomonadota</taxon>
        <taxon>Alphaproteobacteria</taxon>
        <taxon>Hyphomicrobiales</taxon>
        <taxon>Hyphomicrobiaceae</taxon>
        <taxon>Methyloligella</taxon>
    </lineage>
</organism>
<dbReference type="PROSITE" id="PS51197">
    <property type="entry name" value="HTH_RRF2_2"/>
    <property type="match status" value="1"/>
</dbReference>
<reference evidence="2 3" key="1">
    <citation type="submission" date="2016-07" db="EMBL/GenBank/DDBJ databases">
        <title>Draft genome sequence of Methyloligella halotolerans C2T (VKM B-2706T=CCUG 61687T=DSM 25045T), a halotolerant polyhydroxybutyrate accumulating methylotroph.</title>
        <authorList>
            <person name="Vasilenko O.V."/>
            <person name="Doronina N.V."/>
            <person name="Poroshina M.N."/>
            <person name="Tarlachkov S.V."/>
            <person name="Trotsenko Y.A."/>
        </authorList>
    </citation>
    <scope>NUCLEOTIDE SEQUENCE [LARGE SCALE GENOMIC DNA]</scope>
    <source>
        <strain evidence="2 3">VKM B-2706</strain>
    </source>
</reference>
<dbReference type="InterPro" id="IPR036390">
    <property type="entry name" value="WH_DNA-bd_sf"/>
</dbReference>
<proteinExistence type="predicted"/>
<dbReference type="Proteomes" id="UP000095087">
    <property type="component" value="Unassembled WGS sequence"/>
</dbReference>
<dbReference type="EMBL" id="MASI01000002">
    <property type="protein sequence ID" value="ODA68086.1"/>
    <property type="molecule type" value="Genomic_DNA"/>
</dbReference>
<dbReference type="Gene3D" id="1.10.10.10">
    <property type="entry name" value="Winged helix-like DNA-binding domain superfamily/Winged helix DNA-binding domain"/>
    <property type="match status" value="1"/>
</dbReference>
<sequence>MQLTMFTDYGLRSLMYLAGRPDQLCSVGEIAQRYGISRNHLVKVVHRLAQLGYIASSKGKGGGIRLACDPKEVRLGDLVEALEPNMNIVECFDRNTNSCLIVDACRLKRYLHEATRSFLTDLNQHTLADAAGNRAMFKALNEIRPA</sequence>
<evidence type="ECO:0000256" key="1">
    <source>
        <dbReference type="ARBA" id="ARBA00023125"/>
    </source>
</evidence>
<dbReference type="PATRIC" id="fig|1177755.3.peg.1263"/>
<keyword evidence="1" id="KW-0238">DNA-binding</keyword>
<keyword evidence="3" id="KW-1185">Reference proteome</keyword>
<gene>
    <name evidence="2" type="ORF">A7A08_01256</name>
</gene>
<dbReference type="OrthoDB" id="9802344at2"/>
<comment type="caution">
    <text evidence="2">The sequence shown here is derived from an EMBL/GenBank/DDBJ whole genome shotgun (WGS) entry which is preliminary data.</text>
</comment>
<accession>A0A1E2S0R7</accession>
<evidence type="ECO:0000313" key="3">
    <source>
        <dbReference type="Proteomes" id="UP000095087"/>
    </source>
</evidence>
<dbReference type="Pfam" id="PF02082">
    <property type="entry name" value="Rrf2"/>
    <property type="match status" value="1"/>
</dbReference>
<evidence type="ECO:0000313" key="2">
    <source>
        <dbReference type="EMBL" id="ODA68086.1"/>
    </source>
</evidence>
<protein>
    <submittedName>
        <fullName evidence="2">HTH-type transcriptional repressor NsrR</fullName>
    </submittedName>
</protein>
<dbReference type="GO" id="GO:0003700">
    <property type="term" value="F:DNA-binding transcription factor activity"/>
    <property type="evidence" value="ECO:0007669"/>
    <property type="project" value="TreeGrafter"/>
</dbReference>
<dbReference type="PROSITE" id="PS01332">
    <property type="entry name" value="HTH_RRF2_1"/>
    <property type="match status" value="1"/>
</dbReference>
<dbReference type="GO" id="GO:0003677">
    <property type="term" value="F:DNA binding"/>
    <property type="evidence" value="ECO:0007669"/>
    <property type="project" value="UniProtKB-KW"/>
</dbReference>
<dbReference type="RefSeq" id="WP_069094583.1">
    <property type="nucleotide sequence ID" value="NZ_MASI01000002.1"/>
</dbReference>
<dbReference type="AlphaFoldDB" id="A0A1E2S0R7"/>
<dbReference type="NCBIfam" id="TIGR00738">
    <property type="entry name" value="rrf2_super"/>
    <property type="match status" value="1"/>
</dbReference>